<keyword evidence="1" id="KW-0812">Transmembrane</keyword>
<gene>
    <name evidence="2" type="ORF">SBA1_360005</name>
</gene>
<proteinExistence type="predicted"/>
<keyword evidence="1" id="KW-0472">Membrane</keyword>
<evidence type="ECO:0000313" key="3">
    <source>
        <dbReference type="Proteomes" id="UP000238701"/>
    </source>
</evidence>
<dbReference type="InterPro" id="IPR052776">
    <property type="entry name" value="Chloro_ReproSupport/MetalTrans"/>
</dbReference>
<organism evidence="2 3">
    <name type="scientific">Candidatus Sulfotelmatobacter kueseliae</name>
    <dbReference type="NCBI Taxonomy" id="2042962"/>
    <lineage>
        <taxon>Bacteria</taxon>
        <taxon>Pseudomonadati</taxon>
        <taxon>Acidobacteriota</taxon>
        <taxon>Terriglobia</taxon>
        <taxon>Terriglobales</taxon>
        <taxon>Candidatus Korobacteraceae</taxon>
        <taxon>Candidatus Sulfotelmatobacter</taxon>
    </lineage>
</organism>
<feature type="transmembrane region" description="Helical" evidence="1">
    <location>
        <begin position="221"/>
        <end position="246"/>
    </location>
</feature>
<dbReference type="EMBL" id="OMOD01000129">
    <property type="protein sequence ID" value="SPF41408.1"/>
    <property type="molecule type" value="Genomic_DNA"/>
</dbReference>
<evidence type="ECO:0000256" key="1">
    <source>
        <dbReference type="SAM" id="Phobius"/>
    </source>
</evidence>
<evidence type="ECO:0000313" key="2">
    <source>
        <dbReference type="EMBL" id="SPF41408.1"/>
    </source>
</evidence>
<feature type="transmembrane region" description="Helical" evidence="1">
    <location>
        <begin position="49"/>
        <end position="71"/>
    </location>
</feature>
<reference evidence="3" key="1">
    <citation type="submission" date="2018-02" db="EMBL/GenBank/DDBJ databases">
        <authorList>
            <person name="Hausmann B."/>
        </authorList>
    </citation>
    <scope>NUCLEOTIDE SEQUENCE [LARGE SCALE GENOMIC DNA]</scope>
    <source>
        <strain evidence="3">Peat soil MAG SbA1</strain>
    </source>
</reference>
<dbReference type="PANTHER" id="PTHR33876:SF4">
    <property type="entry name" value="CHLOROPLAST PROTEIN FOR GROWTH AND FERTILITY 2"/>
    <property type="match status" value="1"/>
</dbReference>
<sequence>MVDSGNLRLALASAAVLGFRHGLDYDHIAAITDITSVQARARDAMRYGLLYVSGHATTVAVLGAIAVGFRVSLPAASDRWAERLVGITLLTLGIYVLGTFFRPSAHNHNHARPRTRITLLINGMLWVYWRLSRIFGGTRVEAPQVFKDGYGTSSTFLVGVIHGLGAETPTQLLLFLLAANLGGTAAGLLGLFMFIVGLLVMNTLMCASAAGLFSSTLARPAALRALTLATSAYSIVVGTVFLLGIADKLPSLTG</sequence>
<dbReference type="Proteomes" id="UP000238701">
    <property type="component" value="Unassembled WGS sequence"/>
</dbReference>
<accession>A0A2U3KP22</accession>
<name>A0A2U3KP22_9BACT</name>
<keyword evidence="1" id="KW-1133">Transmembrane helix</keyword>
<dbReference type="AlphaFoldDB" id="A0A2U3KP22"/>
<feature type="transmembrane region" description="Helical" evidence="1">
    <location>
        <begin position="83"/>
        <end position="101"/>
    </location>
</feature>
<protein>
    <submittedName>
        <fullName evidence="2">High-affinity nickel-transporter</fullName>
    </submittedName>
</protein>
<dbReference type="PANTHER" id="PTHR33876">
    <property type="entry name" value="UNNAMED PRODUCT"/>
    <property type="match status" value="1"/>
</dbReference>
<feature type="transmembrane region" description="Helical" evidence="1">
    <location>
        <begin position="172"/>
        <end position="200"/>
    </location>
</feature>